<feature type="domain" description="DUF4166" evidence="1">
    <location>
        <begin position="20"/>
        <end position="212"/>
    </location>
</feature>
<dbReference type="Proteomes" id="UP000314223">
    <property type="component" value="Unassembled WGS sequence"/>
</dbReference>
<proteinExistence type="predicted"/>
<dbReference type="Pfam" id="PF13761">
    <property type="entry name" value="DUF4166"/>
    <property type="match status" value="1"/>
</dbReference>
<dbReference type="InterPro" id="IPR025311">
    <property type="entry name" value="DUF4166"/>
</dbReference>
<reference evidence="2 3" key="1">
    <citation type="submission" date="2019-06" db="EMBL/GenBank/DDBJ databases">
        <authorList>
            <person name="Mardanova A.M."/>
            <person name="Pudova D.S."/>
            <person name="Shagimardanova E.I."/>
            <person name="Gogoleva N.E."/>
            <person name="Lutfullin M.T."/>
            <person name="Hadieva G.F."/>
            <person name="Sharipova M.R."/>
        </authorList>
    </citation>
    <scope>NUCLEOTIDE SEQUENCE [LARGE SCALE GENOMIC DNA]</scope>
    <source>
        <strain evidence="2 3">MG-1</strain>
    </source>
</reference>
<evidence type="ECO:0000313" key="2">
    <source>
        <dbReference type="EMBL" id="TNM53072.1"/>
    </source>
</evidence>
<gene>
    <name evidence="2" type="ORF">FHQ09_16520</name>
</gene>
<comment type="caution">
    <text evidence="2">The sequence shown here is derived from an EMBL/GenBank/DDBJ whole genome shotgun (WGS) entry which is preliminary data.</text>
</comment>
<dbReference type="AlphaFoldDB" id="A0A5C4X0H4"/>
<dbReference type="EMBL" id="VDMQ01000012">
    <property type="protein sequence ID" value="TNM53072.1"/>
    <property type="molecule type" value="Genomic_DNA"/>
</dbReference>
<evidence type="ECO:0000259" key="1">
    <source>
        <dbReference type="Pfam" id="PF13761"/>
    </source>
</evidence>
<sequence>MSSPSRSAYERALGARVAELHLVLRRYFAVIPPGAVGVGEGVFESFGTQRRWLWPVLAIAKRCGVIVPGVHREVPFRVENRTEDGEQTATRTMKFDDGDWSMVDAVSFVPRGSRSEVGGEVPCDSQGGVVDVLGKPSIVEAEFAVDVVNGGLRLRSRRIALRAGGLRLPMPLVLRPVIELSERFDDTLDRQRVELNVDVPLIGRVYEYSGTFTYRIVSEYLRSTRGN</sequence>
<evidence type="ECO:0000313" key="3">
    <source>
        <dbReference type="Proteomes" id="UP000314223"/>
    </source>
</evidence>
<protein>
    <submittedName>
        <fullName evidence="2">DUF4166 domain-containing protein</fullName>
    </submittedName>
</protein>
<accession>A0A5C4X0H4</accession>
<dbReference type="RefSeq" id="WP_139469907.1">
    <property type="nucleotide sequence ID" value="NZ_VDMQ01000012.1"/>
</dbReference>
<name>A0A5C4X0H4_9MICO</name>
<organism evidence="2 3">
    <name type="scientific">Brevibacterium sediminis</name>
    <dbReference type="NCBI Taxonomy" id="1857024"/>
    <lineage>
        <taxon>Bacteria</taxon>
        <taxon>Bacillati</taxon>
        <taxon>Actinomycetota</taxon>
        <taxon>Actinomycetes</taxon>
        <taxon>Micrococcales</taxon>
        <taxon>Brevibacteriaceae</taxon>
        <taxon>Brevibacterium</taxon>
    </lineage>
</organism>